<dbReference type="Pfam" id="PF01476">
    <property type="entry name" value="LysM"/>
    <property type="match status" value="1"/>
</dbReference>
<dbReference type="SUPFAM" id="SSF54106">
    <property type="entry name" value="LysM domain"/>
    <property type="match status" value="1"/>
</dbReference>
<name>A0ABW5P6N2_9BACL</name>
<dbReference type="PROSITE" id="PS51782">
    <property type="entry name" value="LYSM"/>
    <property type="match status" value="1"/>
</dbReference>
<feature type="domain" description="LysM" evidence="1">
    <location>
        <begin position="139"/>
        <end position="182"/>
    </location>
</feature>
<dbReference type="InterPro" id="IPR018392">
    <property type="entry name" value="LysM"/>
</dbReference>
<sequence>MIVLLIVLAASIPVHVTADKPADSEVTDVKEVVMDDKEAFMDKDRLYVPIRSVVEHGEAKAAWDQGKRRLLVQTSSGDWYAQSINQYKMMFNGKLYITDKPLILRNNRAYMPVRYAAELFHKEAEYVERDQAVHLQDIPKYEVQKGDTLPKISSKLNIPVRLLKERNRLTSDALQSGQQLSTVIPRAMEEKNKMKEMYLLARLVESEAGGEPMKGKVAVANVVLNRVEDNRFPDTIRDVIYAHNQFEVVANGSIERKVPSSDSVEAAQLALNGVNYVPEAVFFYNPSLVRSPFLERLSYVAVIGGHEFKK</sequence>
<dbReference type="InterPro" id="IPR012854">
    <property type="entry name" value="Cu_amine_oxidase-like_N"/>
</dbReference>
<dbReference type="InterPro" id="IPR036779">
    <property type="entry name" value="LysM_dom_sf"/>
</dbReference>
<keyword evidence="2" id="KW-0378">Hydrolase</keyword>
<dbReference type="CDD" id="cd00118">
    <property type="entry name" value="LysM"/>
    <property type="match status" value="1"/>
</dbReference>
<dbReference type="Gene3D" id="6.20.240.60">
    <property type="match status" value="1"/>
</dbReference>
<evidence type="ECO:0000313" key="2">
    <source>
        <dbReference type="EMBL" id="MFD2610845.1"/>
    </source>
</evidence>
<comment type="caution">
    <text evidence="2">The sequence shown here is derived from an EMBL/GenBank/DDBJ whole genome shotgun (WGS) entry which is preliminary data.</text>
</comment>
<dbReference type="Pfam" id="PF07486">
    <property type="entry name" value="Hydrolase_2"/>
    <property type="match status" value="1"/>
</dbReference>
<proteinExistence type="predicted"/>
<dbReference type="GO" id="GO:0016787">
    <property type="term" value="F:hydrolase activity"/>
    <property type="evidence" value="ECO:0007669"/>
    <property type="project" value="UniProtKB-KW"/>
</dbReference>
<dbReference type="SMART" id="SM00257">
    <property type="entry name" value="LysM"/>
    <property type="match status" value="1"/>
</dbReference>
<evidence type="ECO:0000259" key="1">
    <source>
        <dbReference type="PROSITE" id="PS51782"/>
    </source>
</evidence>
<accession>A0ABW5P6N2</accession>
<gene>
    <name evidence="2" type="ORF">ACFSUF_00245</name>
</gene>
<dbReference type="RefSeq" id="WP_377598961.1">
    <property type="nucleotide sequence ID" value="NZ_JBHUME010000002.1"/>
</dbReference>
<dbReference type="SUPFAM" id="SSF55383">
    <property type="entry name" value="Copper amine oxidase, domain N"/>
    <property type="match status" value="1"/>
</dbReference>
<protein>
    <submittedName>
        <fullName evidence="2">Cell wall hydrolase</fullName>
    </submittedName>
</protein>
<dbReference type="InterPro" id="IPR042047">
    <property type="entry name" value="SleB_dom1"/>
</dbReference>
<dbReference type="InterPro" id="IPR036582">
    <property type="entry name" value="Mao_N_sf"/>
</dbReference>
<dbReference type="Gene3D" id="3.30.457.10">
    <property type="entry name" value="Copper amine oxidase-like, N-terminal domain"/>
    <property type="match status" value="1"/>
</dbReference>
<dbReference type="InterPro" id="IPR011105">
    <property type="entry name" value="Cell_wall_hydrolase_SleB"/>
</dbReference>
<reference evidence="3" key="1">
    <citation type="journal article" date="2019" name="Int. J. Syst. Evol. Microbiol.">
        <title>The Global Catalogue of Microorganisms (GCM) 10K type strain sequencing project: providing services to taxonomists for standard genome sequencing and annotation.</title>
        <authorList>
            <consortium name="The Broad Institute Genomics Platform"/>
            <consortium name="The Broad Institute Genome Sequencing Center for Infectious Disease"/>
            <person name="Wu L."/>
            <person name="Ma J."/>
        </authorList>
    </citation>
    <scope>NUCLEOTIDE SEQUENCE [LARGE SCALE GENOMIC DNA]</scope>
    <source>
        <strain evidence="3">KCTC 3950</strain>
    </source>
</reference>
<dbReference type="EMBL" id="JBHUME010000002">
    <property type="protein sequence ID" value="MFD2610845.1"/>
    <property type="molecule type" value="Genomic_DNA"/>
</dbReference>
<dbReference type="Proteomes" id="UP001597541">
    <property type="component" value="Unassembled WGS sequence"/>
</dbReference>
<dbReference type="Pfam" id="PF07833">
    <property type="entry name" value="Cu_amine_oxidN1"/>
    <property type="match status" value="1"/>
</dbReference>
<dbReference type="Gene3D" id="3.10.350.10">
    <property type="entry name" value="LysM domain"/>
    <property type="match status" value="1"/>
</dbReference>
<organism evidence="2 3">
    <name type="scientific">Paenibacillus gansuensis</name>
    <dbReference type="NCBI Taxonomy" id="306542"/>
    <lineage>
        <taxon>Bacteria</taxon>
        <taxon>Bacillati</taxon>
        <taxon>Bacillota</taxon>
        <taxon>Bacilli</taxon>
        <taxon>Bacillales</taxon>
        <taxon>Paenibacillaceae</taxon>
        <taxon>Paenibacillus</taxon>
    </lineage>
</organism>
<dbReference type="Gene3D" id="1.10.10.2520">
    <property type="entry name" value="Cell wall hydrolase SleB, domain 1"/>
    <property type="match status" value="1"/>
</dbReference>
<evidence type="ECO:0000313" key="3">
    <source>
        <dbReference type="Proteomes" id="UP001597541"/>
    </source>
</evidence>
<keyword evidence="3" id="KW-1185">Reference proteome</keyword>